<dbReference type="InterPro" id="IPR013328">
    <property type="entry name" value="6PGD_dom2"/>
</dbReference>
<organism evidence="5 6">
    <name type="scientific">Sphingomonas hengshuiensis</name>
    <dbReference type="NCBI Taxonomy" id="1609977"/>
    <lineage>
        <taxon>Bacteria</taxon>
        <taxon>Pseudomonadati</taxon>
        <taxon>Pseudomonadota</taxon>
        <taxon>Alphaproteobacteria</taxon>
        <taxon>Sphingomonadales</taxon>
        <taxon>Sphingomonadaceae</taxon>
        <taxon>Sphingomonas</taxon>
    </lineage>
</organism>
<dbReference type="Gene3D" id="3.40.50.720">
    <property type="entry name" value="NAD(P)-binding Rossmann-like Domain"/>
    <property type="match status" value="1"/>
</dbReference>
<dbReference type="PIRSF" id="PIRSF000103">
    <property type="entry name" value="HIBADH"/>
    <property type="match status" value="1"/>
</dbReference>
<dbReference type="Pfam" id="PF09130">
    <property type="entry name" value="DUF1932"/>
    <property type="match status" value="1"/>
</dbReference>
<dbReference type="EMBL" id="QFNF01000003">
    <property type="protein sequence ID" value="PZO80365.1"/>
    <property type="molecule type" value="Genomic_DNA"/>
</dbReference>
<dbReference type="Pfam" id="PF03446">
    <property type="entry name" value="NAD_binding_2"/>
    <property type="match status" value="1"/>
</dbReference>
<dbReference type="InterPro" id="IPR008927">
    <property type="entry name" value="6-PGluconate_DH-like_C_sf"/>
</dbReference>
<evidence type="ECO:0000259" key="4">
    <source>
        <dbReference type="Pfam" id="PF09130"/>
    </source>
</evidence>
<dbReference type="InterPro" id="IPR015815">
    <property type="entry name" value="HIBADH-related"/>
</dbReference>
<dbReference type="InterPro" id="IPR015814">
    <property type="entry name" value="Pgluconate_DH_NAD-bd_C"/>
</dbReference>
<evidence type="ECO:0000313" key="5">
    <source>
        <dbReference type="EMBL" id="PZO80365.1"/>
    </source>
</evidence>
<feature type="active site" evidence="2">
    <location>
        <position position="170"/>
    </location>
</feature>
<dbReference type="InterPro" id="IPR006115">
    <property type="entry name" value="6PGDH_NADP-bd"/>
</dbReference>
<dbReference type="AlphaFoldDB" id="A0A2W5BB48"/>
<dbReference type="SUPFAM" id="SSF48179">
    <property type="entry name" value="6-phosphogluconate dehydrogenase C-terminal domain-like"/>
    <property type="match status" value="1"/>
</dbReference>
<name>A0A2W5BB48_9SPHN</name>
<sequence length="293" mass="30146">MERRIALIGFGEAARAFAPGLSAHLCAYDRKTDAPDTRAAAASAMAQAGVRCAADARDAAADADAVLSLVTADQAVVAAGAGDRLPDGAWWFDMNSVAPDTKRAAAAAVAARGGRYLDVAVMAPVLPRRTAVPLLVSGPDAQDGATFLRQLGFAEVAVAGEAVGMASAIKMIRSVMVKGIEALSVECALAADAAGVLDAVVASLDASWPGADWRDRFDYNLDRAMLHGERRAAEMEEVAATLDALGTGAAMSRATVHRQRGVGTLHIAPPPGLNAKLRALAPFTHIPVEEAAA</sequence>
<evidence type="ECO:0000256" key="2">
    <source>
        <dbReference type="PIRSR" id="PIRSR000103-1"/>
    </source>
</evidence>
<gene>
    <name evidence="5" type="ORF">DI632_02105</name>
</gene>
<evidence type="ECO:0000313" key="6">
    <source>
        <dbReference type="Proteomes" id="UP000248614"/>
    </source>
</evidence>
<protein>
    <submittedName>
        <fullName evidence="5">NAD(P)-dependent oxidoreductase</fullName>
    </submittedName>
</protein>
<reference evidence="5 6" key="1">
    <citation type="submission" date="2017-08" db="EMBL/GenBank/DDBJ databases">
        <title>Infants hospitalized years apart are colonized by the same room-sourced microbial strains.</title>
        <authorList>
            <person name="Brooks B."/>
            <person name="Olm M.R."/>
            <person name="Firek B.A."/>
            <person name="Baker R."/>
            <person name="Thomas B.C."/>
            <person name="Morowitz M.J."/>
            <person name="Banfield J.F."/>
        </authorList>
    </citation>
    <scope>NUCLEOTIDE SEQUENCE [LARGE SCALE GENOMIC DNA]</scope>
    <source>
        <strain evidence="5">S2_018_000_R3_110</strain>
    </source>
</reference>
<dbReference type="GO" id="GO:0050661">
    <property type="term" value="F:NADP binding"/>
    <property type="evidence" value="ECO:0007669"/>
    <property type="project" value="InterPro"/>
</dbReference>
<dbReference type="GO" id="GO:0016491">
    <property type="term" value="F:oxidoreductase activity"/>
    <property type="evidence" value="ECO:0007669"/>
    <property type="project" value="UniProtKB-KW"/>
</dbReference>
<feature type="domain" description="Phosphogluconate dehydrogenase NAD-binding putative C-terminal" evidence="4">
    <location>
        <begin position="191"/>
        <end position="261"/>
    </location>
</feature>
<accession>A0A2W5BB48</accession>
<feature type="domain" description="6-phosphogluconate dehydrogenase NADP-binding" evidence="3">
    <location>
        <begin position="21"/>
        <end position="122"/>
    </location>
</feature>
<evidence type="ECO:0000256" key="1">
    <source>
        <dbReference type="ARBA" id="ARBA00023002"/>
    </source>
</evidence>
<dbReference type="SUPFAM" id="SSF51735">
    <property type="entry name" value="NAD(P)-binding Rossmann-fold domains"/>
    <property type="match status" value="1"/>
</dbReference>
<proteinExistence type="predicted"/>
<evidence type="ECO:0000259" key="3">
    <source>
        <dbReference type="Pfam" id="PF03446"/>
    </source>
</evidence>
<dbReference type="Gene3D" id="1.10.1040.10">
    <property type="entry name" value="N-(1-d-carboxylethyl)-l-norvaline Dehydrogenase, domain 2"/>
    <property type="match status" value="1"/>
</dbReference>
<dbReference type="InterPro" id="IPR036291">
    <property type="entry name" value="NAD(P)-bd_dom_sf"/>
</dbReference>
<dbReference type="Proteomes" id="UP000248614">
    <property type="component" value="Unassembled WGS sequence"/>
</dbReference>
<comment type="caution">
    <text evidence="5">The sequence shown here is derived from an EMBL/GenBank/DDBJ whole genome shotgun (WGS) entry which is preliminary data.</text>
</comment>
<keyword evidence="1" id="KW-0560">Oxidoreductase</keyword>